<dbReference type="Proteomes" id="UP001334084">
    <property type="component" value="Chromosome 10"/>
</dbReference>
<gene>
    <name evidence="1" type="ORF">VNE69_10039</name>
</gene>
<reference evidence="1" key="1">
    <citation type="journal article" date="2024" name="BMC Genomics">
        <title>Functional annotation of a divergent genome using sequence and structure-based similarity.</title>
        <authorList>
            <person name="Svedberg D."/>
            <person name="Winiger R.R."/>
            <person name="Berg A."/>
            <person name="Sharma H."/>
            <person name="Tellgren-Roth C."/>
            <person name="Debrunner-Vossbrinck B.A."/>
            <person name="Vossbrinck C.R."/>
            <person name="Barandun J."/>
        </authorList>
    </citation>
    <scope>NUCLEOTIDE SEQUENCE</scope>
    <source>
        <strain evidence="1">Illinois isolate</strain>
    </source>
</reference>
<accession>A0AAX4JFD8</accession>
<keyword evidence="2" id="KW-1185">Reference proteome</keyword>
<sequence length="83" mass="10064">MINKYMGAQPNDELTRVDCGQEFRNHSEFERIMYELRLEEIEEVLWKREVYRRGSEDLKNFFVLNVPIEGGVEEIRKKLIEEK</sequence>
<proteinExistence type="predicted"/>
<name>A0AAX4JFD8_9MICR</name>
<evidence type="ECO:0000313" key="1">
    <source>
        <dbReference type="EMBL" id="WUR04687.1"/>
    </source>
</evidence>
<dbReference type="AlphaFoldDB" id="A0AAX4JFD8"/>
<evidence type="ECO:0000313" key="2">
    <source>
        <dbReference type="Proteomes" id="UP001334084"/>
    </source>
</evidence>
<dbReference type="EMBL" id="CP142735">
    <property type="protein sequence ID" value="WUR04687.1"/>
    <property type="molecule type" value="Genomic_DNA"/>
</dbReference>
<organism evidence="1 2">
    <name type="scientific">Vairimorpha necatrix</name>
    <dbReference type="NCBI Taxonomy" id="6039"/>
    <lineage>
        <taxon>Eukaryota</taxon>
        <taxon>Fungi</taxon>
        <taxon>Fungi incertae sedis</taxon>
        <taxon>Microsporidia</taxon>
        <taxon>Nosematidae</taxon>
        <taxon>Vairimorpha</taxon>
    </lineage>
</organism>
<dbReference type="RefSeq" id="XP_065330832.1">
    <property type="nucleotide sequence ID" value="XM_065474760.1"/>
</dbReference>
<dbReference type="KEGG" id="vnx:VNE69_10039"/>
<dbReference type="GeneID" id="90542521"/>
<protein>
    <submittedName>
        <fullName evidence="1">Uncharacterized protein</fullName>
    </submittedName>
</protein>